<reference evidence="2" key="2">
    <citation type="submission" date="2022-05" db="EMBL/GenBank/DDBJ databases">
        <authorList>
            <person name="Kim J.-S."/>
            <person name="Lee K."/>
            <person name="Suh M."/>
            <person name="Eom M."/>
            <person name="Kim J.-S."/>
            <person name="Kim D.-S."/>
            <person name="Ko S.-H."/>
            <person name="Shin Y."/>
            <person name="Lee J.-S."/>
        </authorList>
    </citation>
    <scope>NUCLEOTIDE SEQUENCE</scope>
    <source>
        <strain evidence="2">N237</strain>
    </source>
</reference>
<feature type="transmembrane region" description="Helical" evidence="1">
    <location>
        <begin position="6"/>
        <end position="27"/>
    </location>
</feature>
<sequence>MAWDWLGTATTGVVGIAGIGGTLWGSLSQNRNARAMAREERQEKRKEAAYYELLLRVDEADTWAFQIVNRKWYDKPENEHVLTVADVPDMPAIRRKTIADRGVLSVNWSRRVTQIVDDIGVELEVIWRAFIQNRAAAIERLSGDPQSYDVVKLAADSNVAQQKIIELTHTIREQIASELEHKDDGKALKK</sequence>
<keyword evidence="3" id="KW-1185">Reference proteome</keyword>
<keyword evidence="1" id="KW-0472">Membrane</keyword>
<dbReference type="RefSeq" id="WP_249773397.1">
    <property type="nucleotide sequence ID" value="NZ_CP097332.1"/>
</dbReference>
<reference evidence="2" key="1">
    <citation type="journal article" date="2018" name="Int. J. Syst. Evol. Microbiol.">
        <title>Jatrophihabitans telluris sp. nov., isolated from sediment soil of lava forest wetlands and the emended description of the genus Jatrophihabitans.</title>
        <authorList>
            <person name="Lee K.C."/>
            <person name="Suh M.K."/>
            <person name="Eom M.K."/>
            <person name="Kim K.K."/>
            <person name="Kim J.S."/>
            <person name="Kim D.S."/>
            <person name="Ko S.H."/>
            <person name="Shin Y.K."/>
            <person name="Lee J.S."/>
        </authorList>
    </citation>
    <scope>NUCLEOTIDE SEQUENCE</scope>
    <source>
        <strain evidence="2">N237</strain>
    </source>
</reference>
<proteinExistence type="predicted"/>
<accession>A0ABY4R0S9</accession>
<dbReference type="EMBL" id="CP097332">
    <property type="protein sequence ID" value="UQX89501.1"/>
    <property type="molecule type" value="Genomic_DNA"/>
</dbReference>
<name>A0ABY4R0S9_9ACTN</name>
<evidence type="ECO:0000256" key="1">
    <source>
        <dbReference type="SAM" id="Phobius"/>
    </source>
</evidence>
<gene>
    <name evidence="2" type="ORF">M6D93_05700</name>
</gene>
<keyword evidence="1" id="KW-0812">Transmembrane</keyword>
<evidence type="ECO:0000313" key="2">
    <source>
        <dbReference type="EMBL" id="UQX89501.1"/>
    </source>
</evidence>
<protein>
    <submittedName>
        <fullName evidence="2">Uncharacterized protein</fullName>
    </submittedName>
</protein>
<keyword evidence="1" id="KW-1133">Transmembrane helix</keyword>
<evidence type="ECO:0000313" key="3">
    <source>
        <dbReference type="Proteomes" id="UP001056336"/>
    </source>
</evidence>
<dbReference type="Proteomes" id="UP001056336">
    <property type="component" value="Chromosome"/>
</dbReference>
<organism evidence="2 3">
    <name type="scientific">Jatrophihabitans telluris</name>
    <dbReference type="NCBI Taxonomy" id="2038343"/>
    <lineage>
        <taxon>Bacteria</taxon>
        <taxon>Bacillati</taxon>
        <taxon>Actinomycetota</taxon>
        <taxon>Actinomycetes</taxon>
        <taxon>Jatrophihabitantales</taxon>
        <taxon>Jatrophihabitantaceae</taxon>
        <taxon>Jatrophihabitans</taxon>
    </lineage>
</organism>